<accession>A0ABM9DXR3</accession>
<evidence type="ECO:0000313" key="1">
    <source>
        <dbReference type="EMBL" id="CAH2401566.1"/>
    </source>
</evidence>
<sequence length="83" mass="9198">MLRGVRPTIRLVVSDFYWDRQVTVCRAAQTPGPGTYACRGSSDRWSLKGLSGGVIPLLSSSVHCDWCRPKRISQKPAASRRPP</sequence>
<comment type="caution">
    <text evidence="1">The sequence shown here is derived from an EMBL/GenBank/DDBJ whole genome shotgun (WGS) entry which is preliminary data.</text>
</comment>
<protein>
    <submittedName>
        <fullName evidence="1">Uncharacterized protein</fullName>
    </submittedName>
</protein>
<reference evidence="1" key="1">
    <citation type="submission" date="2022-03" db="EMBL/GenBank/DDBJ databases">
        <authorList>
            <person name="Brunel B."/>
        </authorList>
    </citation>
    <scope>NUCLEOTIDE SEQUENCE</scope>
    <source>
        <strain evidence="1">STM4922sample</strain>
    </source>
</reference>
<gene>
    <name evidence="1" type="ORF">MES4922_30163</name>
</gene>
<name>A0ABM9DXR3_9HYPH</name>
<dbReference type="EMBL" id="CAKXZS010000023">
    <property type="protein sequence ID" value="CAH2401566.1"/>
    <property type="molecule type" value="Genomic_DNA"/>
</dbReference>
<dbReference type="Proteomes" id="UP001152604">
    <property type="component" value="Unassembled WGS sequence"/>
</dbReference>
<evidence type="ECO:0000313" key="2">
    <source>
        <dbReference type="Proteomes" id="UP001152604"/>
    </source>
</evidence>
<proteinExistence type="predicted"/>
<organism evidence="1 2">
    <name type="scientific">Mesorhizobium ventifaucium</name>
    <dbReference type="NCBI Taxonomy" id="666020"/>
    <lineage>
        <taxon>Bacteria</taxon>
        <taxon>Pseudomonadati</taxon>
        <taxon>Pseudomonadota</taxon>
        <taxon>Alphaproteobacteria</taxon>
        <taxon>Hyphomicrobiales</taxon>
        <taxon>Phyllobacteriaceae</taxon>
        <taxon>Mesorhizobium</taxon>
    </lineage>
</organism>
<keyword evidence="2" id="KW-1185">Reference proteome</keyword>